<evidence type="ECO:0000259" key="2">
    <source>
        <dbReference type="Pfam" id="PF13878"/>
    </source>
</evidence>
<proteinExistence type="predicted"/>
<reference evidence="3" key="1">
    <citation type="submission" date="2022-10" db="EMBL/GenBank/DDBJ databases">
        <title>Determination and structural analysis of whole genome sequence of Sarocladium strictum F4-1.</title>
        <authorList>
            <person name="Hu L."/>
            <person name="Jiang Y."/>
        </authorList>
    </citation>
    <scope>NUCLEOTIDE SEQUENCE</scope>
    <source>
        <strain evidence="3">F4-1</strain>
    </source>
</reference>
<dbReference type="AlphaFoldDB" id="A0AA39GCR6"/>
<feature type="region of interest" description="Disordered" evidence="1">
    <location>
        <begin position="1"/>
        <end position="208"/>
    </location>
</feature>
<dbReference type="InterPro" id="IPR028005">
    <property type="entry name" value="AcTrfase_ESCO_Znf_dom"/>
</dbReference>
<evidence type="ECO:0000256" key="1">
    <source>
        <dbReference type="SAM" id="MobiDB-lite"/>
    </source>
</evidence>
<evidence type="ECO:0000313" key="4">
    <source>
        <dbReference type="Proteomes" id="UP001175261"/>
    </source>
</evidence>
<feature type="compositionally biased region" description="Basic and acidic residues" evidence="1">
    <location>
        <begin position="50"/>
        <end position="72"/>
    </location>
</feature>
<name>A0AA39GCR6_SARSR</name>
<dbReference type="EMBL" id="JAPDFR010000008">
    <property type="protein sequence ID" value="KAK0384641.1"/>
    <property type="molecule type" value="Genomic_DNA"/>
</dbReference>
<gene>
    <name evidence="3" type="ORF">NLU13_8727</name>
</gene>
<accession>A0AA39GCR6</accession>
<sequence length="256" mass="28137">MVANATEYAITKRGMSPHLRKRDKPLRTYGKRTPVTTGASVEPPTKKRKCAVDERIGDQGEGKMDGVPETLKEAGVTPPKAQQPQQPPAAKGSILSYFKRVETKPGEQATQESGDQQDKEDGPRSSPLRPTRRKARILRLRATSAPTSLEDPDSDDATSKNPPPRSTDTPTGREPLEEAHSSFGNQQPPSRERGGKKRAAPPGVQTTLNISPQAAFSECKMCDTVWNPLYPDDVKYHQKRHAAVVKKKRGREVGEL</sequence>
<protein>
    <recommendedName>
        <fullName evidence="2">N-acetyltransferase ESCO zinc-finger domain-containing protein</fullName>
    </recommendedName>
</protein>
<feature type="compositionally biased region" description="Basic residues" evidence="1">
    <location>
        <begin position="130"/>
        <end position="139"/>
    </location>
</feature>
<keyword evidence="4" id="KW-1185">Reference proteome</keyword>
<dbReference type="Proteomes" id="UP001175261">
    <property type="component" value="Unassembled WGS sequence"/>
</dbReference>
<evidence type="ECO:0000313" key="3">
    <source>
        <dbReference type="EMBL" id="KAK0384641.1"/>
    </source>
</evidence>
<feature type="domain" description="N-acetyltransferase ESCO zinc-finger" evidence="2">
    <location>
        <begin position="205"/>
        <end position="242"/>
    </location>
</feature>
<organism evidence="3 4">
    <name type="scientific">Sarocladium strictum</name>
    <name type="common">Black bundle disease fungus</name>
    <name type="synonym">Acremonium strictum</name>
    <dbReference type="NCBI Taxonomy" id="5046"/>
    <lineage>
        <taxon>Eukaryota</taxon>
        <taxon>Fungi</taxon>
        <taxon>Dikarya</taxon>
        <taxon>Ascomycota</taxon>
        <taxon>Pezizomycotina</taxon>
        <taxon>Sordariomycetes</taxon>
        <taxon>Hypocreomycetidae</taxon>
        <taxon>Hypocreales</taxon>
        <taxon>Sarocladiaceae</taxon>
        <taxon>Sarocladium</taxon>
    </lineage>
</organism>
<dbReference type="Pfam" id="PF13878">
    <property type="entry name" value="zf-C2H2_3"/>
    <property type="match status" value="1"/>
</dbReference>
<feature type="compositionally biased region" description="Low complexity" evidence="1">
    <location>
        <begin position="78"/>
        <end position="91"/>
    </location>
</feature>
<comment type="caution">
    <text evidence="3">The sequence shown here is derived from an EMBL/GenBank/DDBJ whole genome shotgun (WGS) entry which is preliminary data.</text>
</comment>